<dbReference type="AlphaFoldDB" id="A0A915EFT5"/>
<sequence>MPLATSSHTEEALEESGTSGFLAGQVPICFCFILIPGIFYASYCTATSLTLSHPSSNLFFIQRPSKPSIFNPSFHSRSPKLNNNSKMRSTCTIAVCRLPIETYPSSLTWLSEFSLCPSQAPL</sequence>
<protein>
    <submittedName>
        <fullName evidence="3">Uncharacterized protein</fullName>
    </submittedName>
</protein>
<organism evidence="2 3">
    <name type="scientific">Ditylenchus dipsaci</name>
    <dbReference type="NCBI Taxonomy" id="166011"/>
    <lineage>
        <taxon>Eukaryota</taxon>
        <taxon>Metazoa</taxon>
        <taxon>Ecdysozoa</taxon>
        <taxon>Nematoda</taxon>
        <taxon>Chromadorea</taxon>
        <taxon>Rhabditida</taxon>
        <taxon>Tylenchina</taxon>
        <taxon>Tylenchomorpha</taxon>
        <taxon>Sphaerularioidea</taxon>
        <taxon>Anguinidae</taxon>
        <taxon>Anguininae</taxon>
        <taxon>Ditylenchus</taxon>
    </lineage>
</organism>
<evidence type="ECO:0000313" key="3">
    <source>
        <dbReference type="WBParaSite" id="jg5425"/>
    </source>
</evidence>
<proteinExistence type="predicted"/>
<keyword evidence="1" id="KW-0472">Membrane</keyword>
<accession>A0A915EFT5</accession>
<evidence type="ECO:0000256" key="1">
    <source>
        <dbReference type="SAM" id="Phobius"/>
    </source>
</evidence>
<reference evidence="3" key="1">
    <citation type="submission" date="2022-11" db="UniProtKB">
        <authorList>
            <consortium name="WormBaseParasite"/>
        </authorList>
    </citation>
    <scope>IDENTIFICATION</scope>
</reference>
<keyword evidence="1" id="KW-0812">Transmembrane</keyword>
<evidence type="ECO:0000313" key="2">
    <source>
        <dbReference type="Proteomes" id="UP000887574"/>
    </source>
</evidence>
<keyword evidence="2" id="KW-1185">Reference proteome</keyword>
<keyword evidence="1" id="KW-1133">Transmembrane helix</keyword>
<dbReference type="Proteomes" id="UP000887574">
    <property type="component" value="Unplaced"/>
</dbReference>
<dbReference type="WBParaSite" id="jg5425">
    <property type="protein sequence ID" value="jg5425"/>
    <property type="gene ID" value="jg5425"/>
</dbReference>
<feature type="transmembrane region" description="Helical" evidence="1">
    <location>
        <begin position="20"/>
        <end position="43"/>
    </location>
</feature>
<name>A0A915EFT5_9BILA</name>